<dbReference type="Proteomes" id="UP001157091">
    <property type="component" value="Unassembled WGS sequence"/>
</dbReference>
<evidence type="ECO:0000259" key="6">
    <source>
        <dbReference type="PROSITE" id="PS50977"/>
    </source>
</evidence>
<dbReference type="Pfam" id="PF13305">
    <property type="entry name" value="TetR_C_33"/>
    <property type="match status" value="1"/>
</dbReference>
<protein>
    <submittedName>
        <fullName evidence="7">TetR family transcriptional regulator</fullName>
    </submittedName>
</protein>
<comment type="caution">
    <text evidence="7">The sequence shown here is derived from an EMBL/GenBank/DDBJ whole genome shotgun (WGS) entry which is preliminary data.</text>
</comment>
<evidence type="ECO:0000313" key="8">
    <source>
        <dbReference type="Proteomes" id="UP001157091"/>
    </source>
</evidence>
<gene>
    <name evidence="7" type="ORF">GCM10025864_13290</name>
</gene>
<dbReference type="Gene3D" id="1.10.357.10">
    <property type="entry name" value="Tetracycline Repressor, domain 2"/>
    <property type="match status" value="1"/>
</dbReference>
<dbReference type="InterPro" id="IPR036271">
    <property type="entry name" value="Tet_transcr_reg_TetR-rel_C_sf"/>
</dbReference>
<keyword evidence="1" id="KW-0805">Transcription regulation</keyword>
<dbReference type="PROSITE" id="PS50977">
    <property type="entry name" value="HTH_TETR_2"/>
    <property type="match status" value="1"/>
</dbReference>
<evidence type="ECO:0000256" key="5">
    <source>
        <dbReference type="SAM" id="MobiDB-lite"/>
    </source>
</evidence>
<evidence type="ECO:0000313" key="7">
    <source>
        <dbReference type="EMBL" id="GMA23570.1"/>
    </source>
</evidence>
<dbReference type="InterPro" id="IPR001647">
    <property type="entry name" value="HTH_TetR"/>
</dbReference>
<accession>A0ABQ6HYQ8</accession>
<feature type="domain" description="HTH tetR-type" evidence="6">
    <location>
        <begin position="23"/>
        <end position="83"/>
    </location>
</feature>
<feature type="region of interest" description="Disordered" evidence="5">
    <location>
        <begin position="1"/>
        <end position="26"/>
    </location>
</feature>
<dbReference type="PANTHER" id="PTHR30055:SF243">
    <property type="entry name" value="HTH-TYPE TRANSCRIPTIONAL REGULATOR RV1816"/>
    <property type="match status" value="1"/>
</dbReference>
<feature type="compositionally biased region" description="Basic and acidic residues" evidence="5">
    <location>
        <begin position="16"/>
        <end position="26"/>
    </location>
</feature>
<name>A0ABQ6HYQ8_9MICO</name>
<dbReference type="InterPro" id="IPR009057">
    <property type="entry name" value="Homeodomain-like_sf"/>
</dbReference>
<dbReference type="RefSeq" id="WP_284292555.1">
    <property type="nucleotide sequence ID" value="NZ_BSUK01000001.1"/>
</dbReference>
<keyword evidence="8" id="KW-1185">Reference proteome</keyword>
<keyword evidence="3" id="KW-0804">Transcription</keyword>
<dbReference type="InterPro" id="IPR050109">
    <property type="entry name" value="HTH-type_TetR-like_transc_reg"/>
</dbReference>
<organism evidence="7 8">
    <name type="scientific">Luteimicrobium album</name>
    <dbReference type="NCBI Taxonomy" id="1054550"/>
    <lineage>
        <taxon>Bacteria</taxon>
        <taxon>Bacillati</taxon>
        <taxon>Actinomycetota</taxon>
        <taxon>Actinomycetes</taxon>
        <taxon>Micrococcales</taxon>
        <taxon>Luteimicrobium</taxon>
    </lineage>
</organism>
<dbReference type="SUPFAM" id="SSF46689">
    <property type="entry name" value="Homeodomain-like"/>
    <property type="match status" value="1"/>
</dbReference>
<dbReference type="EMBL" id="BSUK01000001">
    <property type="protein sequence ID" value="GMA23570.1"/>
    <property type="molecule type" value="Genomic_DNA"/>
</dbReference>
<dbReference type="Pfam" id="PF00440">
    <property type="entry name" value="TetR_N"/>
    <property type="match status" value="1"/>
</dbReference>
<evidence type="ECO:0000256" key="2">
    <source>
        <dbReference type="ARBA" id="ARBA00023125"/>
    </source>
</evidence>
<evidence type="ECO:0000256" key="3">
    <source>
        <dbReference type="ARBA" id="ARBA00023163"/>
    </source>
</evidence>
<keyword evidence="2 4" id="KW-0238">DNA-binding</keyword>
<dbReference type="SUPFAM" id="SSF48498">
    <property type="entry name" value="Tetracyclin repressor-like, C-terminal domain"/>
    <property type="match status" value="1"/>
</dbReference>
<dbReference type="InterPro" id="IPR025996">
    <property type="entry name" value="MT1864/Rv1816-like_C"/>
</dbReference>
<reference evidence="8" key="1">
    <citation type="journal article" date="2019" name="Int. J. Syst. Evol. Microbiol.">
        <title>The Global Catalogue of Microorganisms (GCM) 10K type strain sequencing project: providing services to taxonomists for standard genome sequencing and annotation.</title>
        <authorList>
            <consortium name="The Broad Institute Genomics Platform"/>
            <consortium name="The Broad Institute Genome Sequencing Center for Infectious Disease"/>
            <person name="Wu L."/>
            <person name="Ma J."/>
        </authorList>
    </citation>
    <scope>NUCLEOTIDE SEQUENCE [LARGE SCALE GENOMIC DNA]</scope>
    <source>
        <strain evidence="8">NBRC 106348</strain>
    </source>
</reference>
<feature type="DNA-binding region" description="H-T-H motif" evidence="4">
    <location>
        <begin position="46"/>
        <end position="65"/>
    </location>
</feature>
<dbReference type="PANTHER" id="PTHR30055">
    <property type="entry name" value="HTH-TYPE TRANSCRIPTIONAL REGULATOR RUTR"/>
    <property type="match status" value="1"/>
</dbReference>
<evidence type="ECO:0000256" key="4">
    <source>
        <dbReference type="PROSITE-ProRule" id="PRU00335"/>
    </source>
</evidence>
<sequence>MTEPSPPQSSPRQPQSRRDRYRTETRDEAKRIALDQLATGGQAALSLNAIARELGMTGPALYRYFAGRDELLTALIVDAYDDLGTTLTRAVADAAPDGPDEQIRALGRTMRAWALAQPHRYLLLFGTPFSGYHAPDAALEAAQASIGSVMEAMVDIESRRGRPVAPPSLFEQQLERAPWIPEELHGAIPGAVLADVLLTWTRLHGLIGLEVNGQFATMGFDPALLLERELDDIVGPG</sequence>
<proteinExistence type="predicted"/>
<evidence type="ECO:0000256" key="1">
    <source>
        <dbReference type="ARBA" id="ARBA00023015"/>
    </source>
</evidence>